<evidence type="ECO:0000256" key="2">
    <source>
        <dbReference type="ARBA" id="ARBA00022801"/>
    </source>
</evidence>
<evidence type="ECO:0000256" key="1">
    <source>
        <dbReference type="ARBA" id="ARBA00011982"/>
    </source>
</evidence>
<dbReference type="AlphaFoldDB" id="A0A2N9GM42"/>
<feature type="region of interest" description="Disordered" evidence="5">
    <location>
        <begin position="1"/>
        <end position="28"/>
    </location>
</feature>
<dbReference type="PANTHER" id="PTHR32009">
    <property type="entry name" value="TMV RESISTANCE PROTEIN N-LIKE"/>
    <property type="match status" value="1"/>
</dbReference>
<comment type="catalytic activity">
    <reaction evidence="4">
        <text>NAD(+) + H2O = ADP-D-ribose + nicotinamide + H(+)</text>
        <dbReference type="Rhea" id="RHEA:16301"/>
        <dbReference type="ChEBI" id="CHEBI:15377"/>
        <dbReference type="ChEBI" id="CHEBI:15378"/>
        <dbReference type="ChEBI" id="CHEBI:17154"/>
        <dbReference type="ChEBI" id="CHEBI:57540"/>
        <dbReference type="ChEBI" id="CHEBI:57967"/>
        <dbReference type="EC" id="3.2.2.6"/>
    </reaction>
    <physiologicalReaction direction="left-to-right" evidence="4">
        <dbReference type="Rhea" id="RHEA:16302"/>
    </physiologicalReaction>
</comment>
<dbReference type="GO" id="GO:0061809">
    <property type="term" value="F:NAD+ nucleosidase activity, cyclic ADP-ribose generating"/>
    <property type="evidence" value="ECO:0007669"/>
    <property type="project" value="UniProtKB-EC"/>
</dbReference>
<dbReference type="PANTHER" id="PTHR32009:SF39">
    <property type="entry name" value="TIR DOMAIN-CONTAINING PROTEIN"/>
    <property type="match status" value="1"/>
</dbReference>
<dbReference type="InterPro" id="IPR000157">
    <property type="entry name" value="TIR_dom"/>
</dbReference>
<evidence type="ECO:0000256" key="5">
    <source>
        <dbReference type="SAM" id="MobiDB-lite"/>
    </source>
</evidence>
<name>A0A2N9GM42_FAGSY</name>
<feature type="region of interest" description="Disordered" evidence="5">
    <location>
        <begin position="172"/>
        <end position="191"/>
    </location>
</feature>
<reference evidence="7" key="1">
    <citation type="submission" date="2018-02" db="EMBL/GenBank/DDBJ databases">
        <authorList>
            <person name="Cohen D.B."/>
            <person name="Kent A.D."/>
        </authorList>
    </citation>
    <scope>NUCLEOTIDE SEQUENCE</scope>
</reference>
<dbReference type="EMBL" id="OIVN01002424">
    <property type="protein sequence ID" value="SPD03506.1"/>
    <property type="molecule type" value="Genomic_DNA"/>
</dbReference>
<dbReference type="InterPro" id="IPR035897">
    <property type="entry name" value="Toll_tir_struct_dom_sf"/>
</dbReference>
<dbReference type="Gene3D" id="3.40.1170.20">
    <property type="entry name" value="tRNA intron endonuclease, N-terminal domain"/>
    <property type="match status" value="1"/>
</dbReference>
<evidence type="ECO:0000256" key="4">
    <source>
        <dbReference type="ARBA" id="ARBA00047304"/>
    </source>
</evidence>
<dbReference type="SUPFAM" id="SSF52200">
    <property type="entry name" value="Toll/Interleukin receptor TIR domain"/>
    <property type="match status" value="1"/>
</dbReference>
<feature type="compositionally biased region" description="Low complexity" evidence="5">
    <location>
        <begin position="15"/>
        <end position="25"/>
    </location>
</feature>
<keyword evidence="2" id="KW-0378">Hydrolase</keyword>
<proteinExistence type="predicted"/>
<evidence type="ECO:0000313" key="7">
    <source>
        <dbReference type="EMBL" id="SPD03506.1"/>
    </source>
</evidence>
<organism evidence="7">
    <name type="scientific">Fagus sylvatica</name>
    <name type="common">Beechnut</name>
    <dbReference type="NCBI Taxonomy" id="28930"/>
    <lineage>
        <taxon>Eukaryota</taxon>
        <taxon>Viridiplantae</taxon>
        <taxon>Streptophyta</taxon>
        <taxon>Embryophyta</taxon>
        <taxon>Tracheophyta</taxon>
        <taxon>Spermatophyta</taxon>
        <taxon>Magnoliopsida</taxon>
        <taxon>eudicotyledons</taxon>
        <taxon>Gunneridae</taxon>
        <taxon>Pentapetalae</taxon>
        <taxon>rosids</taxon>
        <taxon>fabids</taxon>
        <taxon>Fagales</taxon>
        <taxon>Fagaceae</taxon>
        <taxon>Fagus</taxon>
    </lineage>
</organism>
<dbReference type="EC" id="3.2.2.6" evidence="1"/>
<dbReference type="Gene3D" id="3.40.50.10140">
    <property type="entry name" value="Toll/interleukin-1 receptor homology (TIR) domain"/>
    <property type="match status" value="1"/>
</dbReference>
<dbReference type="GO" id="GO:0007165">
    <property type="term" value="P:signal transduction"/>
    <property type="evidence" value="ECO:0007669"/>
    <property type="project" value="InterPro"/>
</dbReference>
<feature type="domain" description="TIR" evidence="6">
    <location>
        <begin position="31"/>
        <end position="69"/>
    </location>
</feature>
<accession>A0A2N9GM42</accession>
<protein>
    <recommendedName>
        <fullName evidence="1">ADP-ribosyl cyclase/cyclic ADP-ribose hydrolase</fullName>
        <ecNumber evidence="1">3.2.2.6</ecNumber>
    </recommendedName>
</protein>
<feature type="compositionally biased region" description="Low complexity" evidence="5">
    <location>
        <begin position="182"/>
        <end position="191"/>
    </location>
</feature>
<evidence type="ECO:0000259" key="6">
    <source>
        <dbReference type="Pfam" id="PF01582"/>
    </source>
</evidence>
<keyword evidence="3" id="KW-0520">NAD</keyword>
<dbReference type="Pfam" id="PF01582">
    <property type="entry name" value="TIR"/>
    <property type="match status" value="1"/>
</dbReference>
<gene>
    <name evidence="7" type="ORF">FSB_LOCUS31388</name>
</gene>
<sequence>MDYEGNTKKRKRSSSADTAGSSSSTSGGGEYEVFLSFRGKDTRKRFTDHLYHALDNAGIRNFRDDDDLFSQLESLGFLNMAGCRGLEELKSLKLLDISGCKSIERLPDLLNTRIDTNSSRAKYWEAYGWNGYGRHEWAGWESESWNGYVASDEWDRWESEEWEELGSDVWERMVPRNPSPSPSSNSSSSPR</sequence>
<evidence type="ECO:0000256" key="3">
    <source>
        <dbReference type="ARBA" id="ARBA00023027"/>
    </source>
</evidence>